<evidence type="ECO:0000313" key="1">
    <source>
        <dbReference type="EMBL" id="KAH8034302.1"/>
    </source>
</evidence>
<reference evidence="1" key="2">
    <citation type="submission" date="2021-09" db="EMBL/GenBank/DDBJ databases">
        <authorList>
            <person name="Jia N."/>
            <person name="Wang J."/>
            <person name="Shi W."/>
            <person name="Du L."/>
            <person name="Sun Y."/>
            <person name="Zhan W."/>
            <person name="Jiang J."/>
            <person name="Wang Q."/>
            <person name="Zhang B."/>
            <person name="Ji P."/>
            <person name="Sakyi L.B."/>
            <person name="Cui X."/>
            <person name="Yuan T."/>
            <person name="Jiang B."/>
            <person name="Yang W."/>
            <person name="Lam T.T.-Y."/>
            <person name="Chang Q."/>
            <person name="Ding S."/>
            <person name="Wang X."/>
            <person name="Zhu J."/>
            <person name="Ruan X."/>
            <person name="Zhao L."/>
            <person name="Wei J."/>
            <person name="Que T."/>
            <person name="Du C."/>
            <person name="Cheng J."/>
            <person name="Dai P."/>
            <person name="Han X."/>
            <person name="Huang E."/>
            <person name="Gao Y."/>
            <person name="Liu J."/>
            <person name="Shao H."/>
            <person name="Ye R."/>
            <person name="Li L."/>
            <person name="Wei W."/>
            <person name="Wang X."/>
            <person name="Wang C."/>
            <person name="Huo Q."/>
            <person name="Li W."/>
            <person name="Guo W."/>
            <person name="Chen H."/>
            <person name="Chen S."/>
            <person name="Zhou L."/>
            <person name="Zhou L."/>
            <person name="Ni X."/>
            <person name="Tian J."/>
            <person name="Zhou Y."/>
            <person name="Sheng Y."/>
            <person name="Liu T."/>
            <person name="Pan Y."/>
            <person name="Xia L."/>
            <person name="Li J."/>
            <person name="Zhao F."/>
            <person name="Cao W."/>
        </authorList>
    </citation>
    <scope>NUCLEOTIDE SEQUENCE</scope>
    <source>
        <strain evidence="1">Rmic-2018</strain>
        <tissue evidence="1">Larvae</tissue>
    </source>
</reference>
<proteinExistence type="predicted"/>
<reference evidence="1" key="1">
    <citation type="journal article" date="2020" name="Cell">
        <title>Large-Scale Comparative Analyses of Tick Genomes Elucidate Their Genetic Diversity and Vector Capacities.</title>
        <authorList>
            <consortium name="Tick Genome and Microbiome Consortium (TIGMIC)"/>
            <person name="Jia N."/>
            <person name="Wang J."/>
            <person name="Shi W."/>
            <person name="Du L."/>
            <person name="Sun Y."/>
            <person name="Zhan W."/>
            <person name="Jiang J.F."/>
            <person name="Wang Q."/>
            <person name="Zhang B."/>
            <person name="Ji P."/>
            <person name="Bell-Sakyi L."/>
            <person name="Cui X.M."/>
            <person name="Yuan T.T."/>
            <person name="Jiang B.G."/>
            <person name="Yang W.F."/>
            <person name="Lam T.T."/>
            <person name="Chang Q.C."/>
            <person name="Ding S.J."/>
            <person name="Wang X.J."/>
            <person name="Zhu J.G."/>
            <person name="Ruan X.D."/>
            <person name="Zhao L."/>
            <person name="Wei J.T."/>
            <person name="Ye R.Z."/>
            <person name="Que T.C."/>
            <person name="Du C.H."/>
            <person name="Zhou Y.H."/>
            <person name="Cheng J.X."/>
            <person name="Dai P.F."/>
            <person name="Guo W.B."/>
            <person name="Han X.H."/>
            <person name="Huang E.J."/>
            <person name="Li L.F."/>
            <person name="Wei W."/>
            <person name="Gao Y.C."/>
            <person name="Liu J.Z."/>
            <person name="Shao H.Z."/>
            <person name="Wang X."/>
            <person name="Wang C.C."/>
            <person name="Yang T.C."/>
            <person name="Huo Q.B."/>
            <person name="Li W."/>
            <person name="Chen H.Y."/>
            <person name="Chen S.E."/>
            <person name="Zhou L.G."/>
            <person name="Ni X.B."/>
            <person name="Tian J.H."/>
            <person name="Sheng Y."/>
            <person name="Liu T."/>
            <person name="Pan Y.S."/>
            <person name="Xia L.Y."/>
            <person name="Li J."/>
            <person name="Zhao F."/>
            <person name="Cao W.C."/>
        </authorList>
    </citation>
    <scope>NUCLEOTIDE SEQUENCE</scope>
    <source>
        <strain evidence="1">Rmic-2018</strain>
    </source>
</reference>
<keyword evidence="2" id="KW-1185">Reference proteome</keyword>
<dbReference type="Proteomes" id="UP000821866">
    <property type="component" value="Chromosome 2"/>
</dbReference>
<accession>A0A9J6EIS2</accession>
<gene>
    <name evidence="1" type="ORF">HPB51_022755</name>
</gene>
<comment type="caution">
    <text evidence="1">The sequence shown here is derived from an EMBL/GenBank/DDBJ whole genome shotgun (WGS) entry which is preliminary data.</text>
</comment>
<sequence length="188" mass="21240">MKKHPKEVCRDWWTALFLKENVVYRLSSEDDGYEQVVKHRPFSRSYLLNCQTSHHERSTTGIEKRSVAGPQQYKTSCNKDKDASDASVIAVTCIERCGNKETTGAAWRVLIYDCRSWTYDQVCHDSSRKRRKHPSGPGSCDHSYVDTSLPTAVAEKPANVATTCAAHVVQHTRGCSGCGQDRRICCRR</sequence>
<organism evidence="1 2">
    <name type="scientific">Rhipicephalus microplus</name>
    <name type="common">Cattle tick</name>
    <name type="synonym">Boophilus microplus</name>
    <dbReference type="NCBI Taxonomy" id="6941"/>
    <lineage>
        <taxon>Eukaryota</taxon>
        <taxon>Metazoa</taxon>
        <taxon>Ecdysozoa</taxon>
        <taxon>Arthropoda</taxon>
        <taxon>Chelicerata</taxon>
        <taxon>Arachnida</taxon>
        <taxon>Acari</taxon>
        <taxon>Parasitiformes</taxon>
        <taxon>Ixodida</taxon>
        <taxon>Ixodoidea</taxon>
        <taxon>Ixodidae</taxon>
        <taxon>Rhipicephalinae</taxon>
        <taxon>Rhipicephalus</taxon>
        <taxon>Boophilus</taxon>
    </lineage>
</organism>
<protein>
    <submittedName>
        <fullName evidence="1">Uncharacterized protein</fullName>
    </submittedName>
</protein>
<evidence type="ECO:0000313" key="2">
    <source>
        <dbReference type="Proteomes" id="UP000821866"/>
    </source>
</evidence>
<name>A0A9J6EIS2_RHIMP</name>
<dbReference type="AlphaFoldDB" id="A0A9J6EIS2"/>
<dbReference type="EMBL" id="JABSTU010000004">
    <property type="protein sequence ID" value="KAH8034302.1"/>
    <property type="molecule type" value="Genomic_DNA"/>
</dbReference>